<sequence length="284" mass="30304">MRRPSRESIRLLAGMLAVATAMALLSGCSTAPPPKLSVALFQNRTDYAPRLLEVEITNHGSGDVVITAATFVSPYFAGTGRAGHLPYTLVAGTTTDFSAQVPAAVCDAPNAKPSVSVTGRDAHGTEFRQTLTPTVPFDSLQTLHAQDCGQQAFERVATIVPAPHLRFEQRNGKEIALLDLVIAPTGASGSVRLLSTTGTTLLIPVEGELRMLDLIFTASSPPTTLTLDYVPSRCGTHFISEDKIGTLIPFHAQAGSFADAYFRVAVSPEVKSEFYDWIGRVCGQ</sequence>
<evidence type="ECO:0000256" key="1">
    <source>
        <dbReference type="SAM" id="SignalP"/>
    </source>
</evidence>
<keyword evidence="3" id="KW-1185">Reference proteome</keyword>
<proteinExistence type="predicted"/>
<dbReference type="EMBL" id="VRMG01000016">
    <property type="protein sequence ID" value="TXN28134.1"/>
    <property type="molecule type" value="Genomic_DNA"/>
</dbReference>
<name>A0A5C8UJB4_9MICO</name>
<protein>
    <recommendedName>
        <fullName evidence="4">DUF4232 domain-containing protein</fullName>
    </recommendedName>
</protein>
<evidence type="ECO:0008006" key="4">
    <source>
        <dbReference type="Google" id="ProtNLM"/>
    </source>
</evidence>
<dbReference type="Proteomes" id="UP000321379">
    <property type="component" value="Unassembled WGS sequence"/>
</dbReference>
<accession>A0A5C8UJB4</accession>
<feature type="chain" id="PRO_5022702937" description="DUF4232 domain-containing protein" evidence="1">
    <location>
        <begin position="32"/>
        <end position="284"/>
    </location>
</feature>
<organism evidence="2 3">
    <name type="scientific">Lacisediminihabitans profunda</name>
    <dbReference type="NCBI Taxonomy" id="2594790"/>
    <lineage>
        <taxon>Bacteria</taxon>
        <taxon>Bacillati</taxon>
        <taxon>Actinomycetota</taxon>
        <taxon>Actinomycetes</taxon>
        <taxon>Micrococcales</taxon>
        <taxon>Microbacteriaceae</taxon>
        <taxon>Lacisediminihabitans</taxon>
    </lineage>
</organism>
<dbReference type="RefSeq" id="WP_187270808.1">
    <property type="nucleotide sequence ID" value="NZ_VRMG01000016.1"/>
</dbReference>
<comment type="caution">
    <text evidence="2">The sequence shown here is derived from an EMBL/GenBank/DDBJ whole genome shotgun (WGS) entry which is preliminary data.</text>
</comment>
<evidence type="ECO:0000313" key="2">
    <source>
        <dbReference type="EMBL" id="TXN28134.1"/>
    </source>
</evidence>
<gene>
    <name evidence="2" type="ORF">FVP33_18505</name>
</gene>
<dbReference type="AlphaFoldDB" id="A0A5C8UJB4"/>
<keyword evidence="1" id="KW-0732">Signal</keyword>
<evidence type="ECO:0000313" key="3">
    <source>
        <dbReference type="Proteomes" id="UP000321379"/>
    </source>
</evidence>
<feature type="signal peptide" evidence="1">
    <location>
        <begin position="1"/>
        <end position="31"/>
    </location>
</feature>
<dbReference type="PROSITE" id="PS51257">
    <property type="entry name" value="PROKAR_LIPOPROTEIN"/>
    <property type="match status" value="1"/>
</dbReference>
<reference evidence="2 3" key="1">
    <citation type="submission" date="2019-08" db="EMBL/GenBank/DDBJ databases">
        <title>Bacterial whole genome sequence for Glaciihabitans sp. CHu50b-6-2.</title>
        <authorList>
            <person name="Jin L."/>
        </authorList>
    </citation>
    <scope>NUCLEOTIDE SEQUENCE [LARGE SCALE GENOMIC DNA]</scope>
    <source>
        <strain evidence="2 3">CHu50b-6-2</strain>
    </source>
</reference>